<reference evidence="2" key="1">
    <citation type="submission" date="2021-09" db="EMBL/GenBank/DDBJ databases">
        <title>Network and meta-omics reveal the key degrader and cooperation patterns in an efficient 1,4-dioxane-degrading microbial community.</title>
        <authorList>
            <person name="Dai C."/>
        </authorList>
    </citation>
    <scope>NUCLEOTIDE SEQUENCE</scope>
    <source>
        <strain evidence="2">ZM13</strain>
    </source>
</reference>
<gene>
    <name evidence="2" type="ORF">K9D25_07675</name>
</gene>
<dbReference type="Proteomes" id="UP000831684">
    <property type="component" value="Chromosome"/>
</dbReference>
<protein>
    <submittedName>
        <fullName evidence="2">FAD binding domain-containing protein</fullName>
    </submittedName>
</protein>
<organism evidence="2 3">
    <name type="scientific">Ancylobacter polymorphus</name>
    <dbReference type="NCBI Taxonomy" id="223390"/>
    <lineage>
        <taxon>Bacteria</taxon>
        <taxon>Pseudomonadati</taxon>
        <taxon>Pseudomonadota</taxon>
        <taxon>Alphaproteobacteria</taxon>
        <taxon>Hyphomicrobiales</taxon>
        <taxon>Xanthobacteraceae</taxon>
        <taxon>Ancylobacter</taxon>
    </lineage>
</organism>
<name>A0A9E7A148_9HYPH</name>
<dbReference type="KEGG" id="apol:K9D25_07675"/>
<dbReference type="SUPFAM" id="SSF56176">
    <property type="entry name" value="FAD-binding/transporter-associated domain-like"/>
    <property type="match status" value="1"/>
</dbReference>
<dbReference type="AlphaFoldDB" id="A0A9E7A148"/>
<evidence type="ECO:0000313" key="3">
    <source>
        <dbReference type="Proteomes" id="UP000831684"/>
    </source>
</evidence>
<dbReference type="RefSeq" id="WP_244450267.1">
    <property type="nucleotide sequence ID" value="NZ_CP083239.1"/>
</dbReference>
<dbReference type="GO" id="GO:0071949">
    <property type="term" value="F:FAD binding"/>
    <property type="evidence" value="ECO:0007669"/>
    <property type="project" value="InterPro"/>
</dbReference>
<dbReference type="PROSITE" id="PS51387">
    <property type="entry name" value="FAD_PCMH"/>
    <property type="match status" value="1"/>
</dbReference>
<dbReference type="InterPro" id="IPR016169">
    <property type="entry name" value="FAD-bd_PCMH_sub2"/>
</dbReference>
<dbReference type="InterPro" id="IPR036318">
    <property type="entry name" value="FAD-bd_PCMH-like_sf"/>
</dbReference>
<evidence type="ECO:0000313" key="2">
    <source>
        <dbReference type="EMBL" id="UOK72570.1"/>
    </source>
</evidence>
<dbReference type="InterPro" id="IPR051312">
    <property type="entry name" value="Diverse_Substr_Oxidored"/>
</dbReference>
<dbReference type="PANTHER" id="PTHR42659">
    <property type="entry name" value="XANTHINE DEHYDROGENASE SUBUNIT C-RELATED"/>
    <property type="match status" value="1"/>
</dbReference>
<evidence type="ECO:0000259" key="1">
    <source>
        <dbReference type="PROSITE" id="PS51387"/>
    </source>
</evidence>
<accession>A0A9E7A148</accession>
<feature type="domain" description="FAD-binding PCMH-type" evidence="1">
    <location>
        <begin position="1"/>
        <end position="174"/>
    </location>
</feature>
<dbReference type="EMBL" id="CP083239">
    <property type="protein sequence ID" value="UOK72570.1"/>
    <property type="molecule type" value="Genomic_DNA"/>
</dbReference>
<proteinExistence type="predicted"/>
<sequence>MDLNTVSEVLRPRARADLPAAGAGDAVLGGGTWLFSEPQPSVRRLVDLSGFGWEPFRAGADGLSVAATCTIAELAGVEPPAEWRAAFLIRECCRSFLASFKIWNMATVGGNICLGLPAGPMISLAVALESEGVLWGPDGAERRARIADLVRGPREVALAPGEVLRAVELPARALRRRAAFRRASLTPLGRSGVLLIGTRAADGAFALTVTAATRRPVEIAFAALPGAAELAARLAAAIPEALYYDDMHGRPDWRRHMTHLLAQEIRDELSEPGEGRA</sequence>
<dbReference type="GO" id="GO:0016491">
    <property type="term" value="F:oxidoreductase activity"/>
    <property type="evidence" value="ECO:0007669"/>
    <property type="project" value="InterPro"/>
</dbReference>
<dbReference type="PANTHER" id="PTHR42659:SF9">
    <property type="entry name" value="XANTHINE DEHYDROGENASE FAD-BINDING SUBUNIT XDHB-RELATED"/>
    <property type="match status" value="1"/>
</dbReference>
<dbReference type="InterPro" id="IPR016166">
    <property type="entry name" value="FAD-bd_PCMH"/>
</dbReference>
<dbReference type="Pfam" id="PF00941">
    <property type="entry name" value="FAD_binding_5"/>
    <property type="match status" value="1"/>
</dbReference>
<dbReference type="InterPro" id="IPR002346">
    <property type="entry name" value="Mopterin_DH_FAD-bd"/>
</dbReference>
<dbReference type="Gene3D" id="3.30.465.10">
    <property type="match status" value="1"/>
</dbReference>